<feature type="region of interest" description="Disordered" evidence="14">
    <location>
        <begin position="1"/>
        <end position="29"/>
    </location>
</feature>
<dbReference type="GO" id="GO:0042285">
    <property type="term" value="F:xylosyltransferase activity"/>
    <property type="evidence" value="ECO:0007669"/>
    <property type="project" value="TreeGrafter"/>
</dbReference>
<sequence length="466" mass="50763">MASRHVGLQQNRAEAAGAGKQKKMAAGGEVKNRRALGDIGNLVTVRGIDGKKLPQVSRPVTRSFCAQLVANAQAAAVEKNKKQRAIVGDGALEVKPRAALNQRKVSVKPKTEDLTVISPDTEEEVKKVDKQLNKKKAVEGSLKKKGQTFTSTLTARSKAACGLTKKPKAQIVDIDAADANNELAAVEYVEDMYKFYKLVENETRVYDYIHSQPEINEKMRAILVDWLIEASLPNDPAVENMTYFLAELGIMNYATVMYCPSMIAASAVYGARCTLNKAPFWNDTLALHSGFSEAQLMECAKALVRLHSSCASGGDKLKAIYKKYSNAERGAVSLLSPAKTLLTVAAAAPHSVIRDEKLDGIVMFTDDSNMHSMELFDEIQTVKGIRDVSVGILAHGGDSDEELNVVQKTVGNNESRLPIQGPACNTSEQLPGWHTFDSLSYARKSAKFIGDKAVDVNQPNLTMKFN</sequence>
<dbReference type="GO" id="GO:0071555">
    <property type="term" value="P:cell wall organization"/>
    <property type="evidence" value="ECO:0007669"/>
    <property type="project" value="UniProtKB-KW"/>
</dbReference>
<evidence type="ECO:0000256" key="14">
    <source>
        <dbReference type="SAM" id="MobiDB-lite"/>
    </source>
</evidence>
<dbReference type="GO" id="GO:0009834">
    <property type="term" value="P:plant-type secondary cell wall biogenesis"/>
    <property type="evidence" value="ECO:0007669"/>
    <property type="project" value="TreeGrafter"/>
</dbReference>
<accession>A0AAD8IWW7</accession>
<dbReference type="InterPro" id="IPR029044">
    <property type="entry name" value="Nucleotide-diphossugar_trans"/>
</dbReference>
<proteinExistence type="inferred from homology"/>
<dbReference type="InterPro" id="IPR006671">
    <property type="entry name" value="Cyclin_N"/>
</dbReference>
<evidence type="ECO:0000256" key="4">
    <source>
        <dbReference type="ARBA" id="ARBA00022692"/>
    </source>
</evidence>
<dbReference type="Pfam" id="PF00134">
    <property type="entry name" value="Cyclin_N"/>
    <property type="match status" value="1"/>
</dbReference>
<dbReference type="InterPro" id="IPR004367">
    <property type="entry name" value="Cyclin_C-dom"/>
</dbReference>
<dbReference type="Pfam" id="PF02984">
    <property type="entry name" value="Cyclin_C"/>
    <property type="match status" value="1"/>
</dbReference>
<evidence type="ECO:0000313" key="17">
    <source>
        <dbReference type="EMBL" id="KAK1393594.1"/>
    </source>
</evidence>
<evidence type="ECO:0000259" key="16">
    <source>
        <dbReference type="SMART" id="SM01332"/>
    </source>
</evidence>
<dbReference type="Gene3D" id="3.90.550.10">
    <property type="entry name" value="Spore Coat Polysaccharide Biosynthesis Protein SpsA, Chain A"/>
    <property type="match status" value="1"/>
</dbReference>
<dbReference type="InterPro" id="IPR013763">
    <property type="entry name" value="Cyclin-like_dom"/>
</dbReference>
<comment type="caution">
    <text evidence="17">The sequence shown here is derived from an EMBL/GenBank/DDBJ whole genome shotgun (WGS) entry which is preliminary data.</text>
</comment>
<dbReference type="PANTHER" id="PTHR10896:SF17">
    <property type="entry name" value="BETA-1,4-XYLOSYLTRANSFERASE IRX14H-RELATED"/>
    <property type="match status" value="1"/>
</dbReference>
<evidence type="ECO:0000256" key="13">
    <source>
        <dbReference type="RuleBase" id="RU363127"/>
    </source>
</evidence>
<evidence type="ECO:0000256" key="11">
    <source>
        <dbReference type="ARBA" id="ARBA00023316"/>
    </source>
</evidence>
<comment type="subcellular location">
    <subcellularLocation>
        <location evidence="1 13">Golgi apparatus membrane</location>
        <topology evidence="1 13">Single-pass type II membrane protein</topology>
    </subcellularLocation>
</comment>
<dbReference type="InterPro" id="IPR036915">
    <property type="entry name" value="Cyclin-like_sf"/>
</dbReference>
<dbReference type="GO" id="GO:0000139">
    <property type="term" value="C:Golgi membrane"/>
    <property type="evidence" value="ECO:0007669"/>
    <property type="project" value="UniProtKB-SubCell"/>
</dbReference>
<feature type="domain" description="Cyclin-like" evidence="15">
    <location>
        <begin position="225"/>
        <end position="305"/>
    </location>
</feature>
<dbReference type="Proteomes" id="UP001237642">
    <property type="component" value="Unassembled WGS sequence"/>
</dbReference>
<dbReference type="GO" id="GO:0015018">
    <property type="term" value="F:galactosylgalactosylxylosylprotein 3-beta-glucuronosyltransferase activity"/>
    <property type="evidence" value="ECO:0007669"/>
    <property type="project" value="InterPro"/>
</dbReference>
<evidence type="ECO:0000313" key="18">
    <source>
        <dbReference type="Proteomes" id="UP001237642"/>
    </source>
</evidence>
<protein>
    <recommendedName>
        <fullName evidence="13">Glycosyltransferases</fullName>
        <ecNumber evidence="13">2.4.-.-</ecNumber>
    </recommendedName>
</protein>
<dbReference type="AlphaFoldDB" id="A0AAD8IWW7"/>
<keyword evidence="3 13" id="KW-0808">Transferase</keyword>
<evidence type="ECO:0000256" key="9">
    <source>
        <dbReference type="ARBA" id="ARBA00023136"/>
    </source>
</evidence>
<keyword evidence="6" id="KW-1133">Transmembrane helix</keyword>
<comment type="similarity">
    <text evidence="2 13">Belongs to the glycosyltransferase 43 family.</text>
</comment>
<evidence type="ECO:0000256" key="6">
    <source>
        <dbReference type="ARBA" id="ARBA00022989"/>
    </source>
</evidence>
<keyword evidence="18" id="KW-1185">Reference proteome</keyword>
<keyword evidence="7 13" id="KW-0333">Golgi apparatus</keyword>
<evidence type="ECO:0000256" key="7">
    <source>
        <dbReference type="ARBA" id="ARBA00023034"/>
    </source>
</evidence>
<evidence type="ECO:0000256" key="8">
    <source>
        <dbReference type="ARBA" id="ARBA00023127"/>
    </source>
</evidence>
<comment type="similarity">
    <text evidence="12">Belongs to the cyclin family.</text>
</comment>
<keyword evidence="5 13" id="KW-0735">Signal-anchor</keyword>
<dbReference type="SUPFAM" id="SSF47954">
    <property type="entry name" value="Cyclin-like"/>
    <property type="match status" value="2"/>
</dbReference>
<feature type="domain" description="Cyclin C-terminal" evidence="16">
    <location>
        <begin position="221"/>
        <end position="338"/>
    </location>
</feature>
<evidence type="ECO:0000256" key="1">
    <source>
        <dbReference type="ARBA" id="ARBA00004323"/>
    </source>
</evidence>
<dbReference type="EC" id="2.4.-.-" evidence="13"/>
<keyword evidence="4" id="KW-0812">Transmembrane</keyword>
<keyword evidence="10" id="KW-0325">Glycoprotein</keyword>
<dbReference type="EMBL" id="JAUIZM010000003">
    <property type="protein sequence ID" value="KAK1393594.1"/>
    <property type="molecule type" value="Genomic_DNA"/>
</dbReference>
<dbReference type="SUPFAM" id="SSF53448">
    <property type="entry name" value="Nucleotide-diphospho-sugar transferases"/>
    <property type="match status" value="1"/>
</dbReference>
<evidence type="ECO:0000256" key="5">
    <source>
        <dbReference type="ARBA" id="ARBA00022968"/>
    </source>
</evidence>
<dbReference type="GO" id="GO:0010417">
    <property type="term" value="P:glucuronoxylan biosynthetic process"/>
    <property type="evidence" value="ECO:0007669"/>
    <property type="project" value="TreeGrafter"/>
</dbReference>
<evidence type="ECO:0000256" key="3">
    <source>
        <dbReference type="ARBA" id="ARBA00022679"/>
    </source>
</evidence>
<evidence type="ECO:0000256" key="2">
    <source>
        <dbReference type="ARBA" id="ARBA00007706"/>
    </source>
</evidence>
<dbReference type="Gene3D" id="1.10.472.10">
    <property type="entry name" value="Cyclin-like"/>
    <property type="match status" value="3"/>
</dbReference>
<reference evidence="17" key="1">
    <citation type="submission" date="2023-02" db="EMBL/GenBank/DDBJ databases">
        <title>Genome of toxic invasive species Heracleum sosnowskyi carries increased number of genes despite the absence of recent whole-genome duplications.</title>
        <authorList>
            <person name="Schelkunov M."/>
            <person name="Shtratnikova V."/>
            <person name="Makarenko M."/>
            <person name="Klepikova A."/>
            <person name="Omelchenko D."/>
            <person name="Novikova G."/>
            <person name="Obukhova E."/>
            <person name="Bogdanov V."/>
            <person name="Penin A."/>
            <person name="Logacheva M."/>
        </authorList>
    </citation>
    <scope>NUCLEOTIDE SEQUENCE</scope>
    <source>
        <strain evidence="17">Hsosn_3</strain>
        <tissue evidence="17">Leaf</tissue>
    </source>
</reference>
<evidence type="ECO:0000256" key="12">
    <source>
        <dbReference type="RuleBase" id="RU000383"/>
    </source>
</evidence>
<evidence type="ECO:0000259" key="15">
    <source>
        <dbReference type="SMART" id="SM00385"/>
    </source>
</evidence>
<keyword evidence="9" id="KW-0472">Membrane</keyword>
<dbReference type="SMART" id="SM00385">
    <property type="entry name" value="CYCLIN"/>
    <property type="match status" value="1"/>
</dbReference>
<keyword evidence="11 13" id="KW-0961">Cell wall biogenesis/degradation</keyword>
<organism evidence="17 18">
    <name type="scientific">Heracleum sosnowskyi</name>
    <dbReference type="NCBI Taxonomy" id="360622"/>
    <lineage>
        <taxon>Eukaryota</taxon>
        <taxon>Viridiplantae</taxon>
        <taxon>Streptophyta</taxon>
        <taxon>Embryophyta</taxon>
        <taxon>Tracheophyta</taxon>
        <taxon>Spermatophyta</taxon>
        <taxon>Magnoliopsida</taxon>
        <taxon>eudicotyledons</taxon>
        <taxon>Gunneridae</taxon>
        <taxon>Pentapetalae</taxon>
        <taxon>asterids</taxon>
        <taxon>campanulids</taxon>
        <taxon>Apiales</taxon>
        <taxon>Apiaceae</taxon>
        <taxon>Apioideae</taxon>
        <taxon>apioid superclade</taxon>
        <taxon>Tordylieae</taxon>
        <taxon>Tordyliinae</taxon>
        <taxon>Heracleum</taxon>
    </lineage>
</organism>
<comment type="function">
    <text evidence="13">Involved in the synthesis of glucuronoxylan hemicellulose in secondary cell walls.</text>
</comment>
<dbReference type="SMART" id="SM01332">
    <property type="entry name" value="Cyclin_C"/>
    <property type="match status" value="1"/>
</dbReference>
<name>A0AAD8IWW7_9APIA</name>
<evidence type="ECO:0000256" key="10">
    <source>
        <dbReference type="ARBA" id="ARBA00023180"/>
    </source>
</evidence>
<dbReference type="InterPro" id="IPR005027">
    <property type="entry name" value="Glyco_trans_43"/>
</dbReference>
<keyword evidence="8 12" id="KW-0195">Cyclin</keyword>
<dbReference type="Pfam" id="PF03360">
    <property type="entry name" value="Glyco_transf_43"/>
    <property type="match status" value="1"/>
</dbReference>
<feature type="compositionally biased region" description="Low complexity" evidence="14">
    <location>
        <begin position="13"/>
        <end position="28"/>
    </location>
</feature>
<dbReference type="PANTHER" id="PTHR10896">
    <property type="entry name" value="GALACTOSYLGALACTOSYLXYLOSYLPROTEIN 3-BETA-GLUCURONOSYLTRANSFERASE BETA-1,3-GLUCURONYLTRANSFERASE"/>
    <property type="match status" value="1"/>
</dbReference>
<reference evidence="17" key="2">
    <citation type="submission" date="2023-05" db="EMBL/GenBank/DDBJ databases">
        <authorList>
            <person name="Schelkunov M.I."/>
        </authorList>
    </citation>
    <scope>NUCLEOTIDE SEQUENCE</scope>
    <source>
        <strain evidence="17">Hsosn_3</strain>
        <tissue evidence="17">Leaf</tissue>
    </source>
</reference>
<gene>
    <name evidence="17" type="ORF">POM88_012650</name>
</gene>